<dbReference type="RefSeq" id="WP_048106511.1">
    <property type="nucleotide sequence ID" value="NZ_CP007026.1"/>
</dbReference>
<dbReference type="EMBL" id="CP007026">
    <property type="protein sequence ID" value="AJA91996.1"/>
    <property type="molecule type" value="Genomic_DNA"/>
</dbReference>
<keyword evidence="1 5" id="KW-0479">Metal-binding</keyword>
<evidence type="ECO:0000256" key="3">
    <source>
        <dbReference type="ARBA" id="ARBA00022833"/>
    </source>
</evidence>
<feature type="binding site" evidence="5">
    <location>
        <position position="66"/>
    </location>
    <ligand>
        <name>Zn(2+)</name>
        <dbReference type="ChEBI" id="CHEBI:29105"/>
        <label>2</label>
    </ligand>
</feature>
<dbReference type="GO" id="GO:0006355">
    <property type="term" value="P:regulation of DNA-templated transcription"/>
    <property type="evidence" value="ECO:0007669"/>
    <property type="project" value="InterPro"/>
</dbReference>
<feature type="domain" description="TFIIS-type" evidence="7">
    <location>
        <begin position="62"/>
        <end position="104"/>
    </location>
</feature>
<feature type="zinc finger region" description="C4-type" evidence="6">
    <location>
        <begin position="4"/>
        <end position="25"/>
    </location>
</feature>
<dbReference type="PANTHER" id="PTHR11239:SF12">
    <property type="entry name" value="DNA-DIRECTED RNA POLYMERASE III SUBUNIT RPC10"/>
    <property type="match status" value="1"/>
</dbReference>
<evidence type="ECO:0000259" key="7">
    <source>
        <dbReference type="PROSITE" id="PS51133"/>
    </source>
</evidence>
<dbReference type="GeneID" id="24817333"/>
<evidence type="ECO:0000313" key="9">
    <source>
        <dbReference type="EMBL" id="PTL87256.1"/>
    </source>
</evidence>
<feature type="binding site" evidence="5">
    <location>
        <position position="71"/>
    </location>
    <ligand>
        <name>Zn(2+)</name>
        <dbReference type="ChEBI" id="CHEBI:29105"/>
        <label>2</label>
    </ligand>
</feature>
<dbReference type="Gene3D" id="2.20.25.10">
    <property type="match status" value="1"/>
</dbReference>
<comment type="similarity">
    <text evidence="4">Belongs to the archaeal rpoM/eukaryotic RPA12/RPB9/RPC11 RNA polymerase family.</text>
</comment>
<evidence type="ECO:0000256" key="6">
    <source>
        <dbReference type="PIRSR" id="PIRSR005586-2"/>
    </source>
</evidence>
<name>A0A0A7V1D7_9ARCH</name>
<evidence type="ECO:0000313" key="10">
    <source>
        <dbReference type="Proteomes" id="UP000030944"/>
    </source>
</evidence>
<evidence type="ECO:0000256" key="2">
    <source>
        <dbReference type="ARBA" id="ARBA00022771"/>
    </source>
</evidence>
<reference evidence="8 10" key="1">
    <citation type="journal article" date="2015" name="Proc. Natl. Acad. Sci. U.S.A.">
        <title>Genomic and proteomic characterization of "Candidatus Nitrosopelagicus brevis": An ammonia-oxidizing archaeon from the open ocean.</title>
        <authorList>
            <person name="Santoro A.E."/>
            <person name="Dupont C.L."/>
            <person name="Richter R.A."/>
            <person name="Craig M.T."/>
            <person name="Carini P."/>
            <person name="McIlvin M.R."/>
            <person name="Yang Y."/>
            <person name="Orsi W.D."/>
            <person name="Moran D.M."/>
            <person name="Saito M.A."/>
        </authorList>
    </citation>
    <scope>NUCLEOTIDE SEQUENCE [LARGE SCALE GENOMIC DNA]</scope>
    <source>
        <strain evidence="8">CN25</strain>
        <strain evidence="10">V2</strain>
    </source>
</reference>
<dbReference type="Pfam" id="PF01096">
    <property type="entry name" value="Zn_ribbon_TFIIS"/>
    <property type="match status" value="1"/>
</dbReference>
<dbReference type="Proteomes" id="UP000030944">
    <property type="component" value="Chromosome"/>
</dbReference>
<reference evidence="9" key="3">
    <citation type="submission" date="2016-05" db="EMBL/GenBank/DDBJ databases">
        <authorList>
            <person name="Lavstsen T."/>
            <person name="Jespersen J.S."/>
        </authorList>
    </citation>
    <scope>NUCLEOTIDE SEQUENCE [LARGE SCALE GENOMIC DNA]</scope>
    <source>
        <strain evidence="9">U25</strain>
    </source>
</reference>
<feature type="binding site" evidence="5">
    <location>
        <position position="99"/>
    </location>
    <ligand>
        <name>Zn(2+)</name>
        <dbReference type="ChEBI" id="CHEBI:29105"/>
        <label>2</label>
    </ligand>
</feature>
<accession>A0A0A7V1D7</accession>
<proteinExistence type="inferred from homology"/>
<dbReference type="NCBIfam" id="TIGR01384">
    <property type="entry name" value="TFS_arch"/>
    <property type="match status" value="1"/>
</dbReference>
<dbReference type="InterPro" id="IPR001222">
    <property type="entry name" value="Znf_TFIIS"/>
</dbReference>
<evidence type="ECO:0000256" key="5">
    <source>
        <dbReference type="PIRSR" id="PIRSR005586-1"/>
    </source>
</evidence>
<feature type="binding site" evidence="5">
    <location>
        <position position="25"/>
    </location>
    <ligand>
        <name>Zn(2+)</name>
        <dbReference type="ChEBI" id="CHEBI:29105"/>
        <label>1</label>
    </ligand>
</feature>
<sequence>MKFCPTCDVRLKKDSNTSVFTCPKCNYTEGGPKIEKQSVSQETESDFLVLEENEGKDVLPTMEINCENKDCDHNEAVWWMLQTRSADEPTTQFFRCTKCQHTWRNYA</sequence>
<feature type="binding site" evidence="5">
    <location>
        <position position="4"/>
    </location>
    <ligand>
        <name>Zn(2+)</name>
        <dbReference type="ChEBI" id="CHEBI:29105"/>
        <label>1</label>
    </ligand>
</feature>
<dbReference type="SMART" id="SM00440">
    <property type="entry name" value="ZnF_C2C2"/>
    <property type="match status" value="1"/>
</dbReference>
<dbReference type="GO" id="GO:0003676">
    <property type="term" value="F:nucleic acid binding"/>
    <property type="evidence" value="ECO:0007669"/>
    <property type="project" value="InterPro"/>
</dbReference>
<dbReference type="PIRSF" id="PIRSF005586">
    <property type="entry name" value="RNApol_RpoM"/>
    <property type="match status" value="1"/>
</dbReference>
<protein>
    <submittedName>
        <fullName evidence="8">Transcription factor S</fullName>
    </submittedName>
</protein>
<gene>
    <name evidence="9" type="ORF">A7X95_04930</name>
    <name evidence="8" type="ORF">T478_1466</name>
</gene>
<keyword evidence="4" id="KW-0804">Transcription</keyword>
<dbReference type="CDD" id="cd10511">
    <property type="entry name" value="Zn-ribbon_TFS"/>
    <property type="match status" value="1"/>
</dbReference>
<dbReference type="InterPro" id="IPR006288">
    <property type="entry name" value="TFS"/>
</dbReference>
<dbReference type="HOGENOM" id="CLU_093932_3_2_2"/>
<dbReference type="GO" id="GO:0003899">
    <property type="term" value="F:DNA-directed RNA polymerase activity"/>
    <property type="evidence" value="ECO:0007669"/>
    <property type="project" value="InterPro"/>
</dbReference>
<dbReference type="GO" id="GO:0006351">
    <property type="term" value="P:DNA-templated transcription"/>
    <property type="evidence" value="ECO:0007669"/>
    <property type="project" value="InterPro"/>
</dbReference>
<organism evidence="8 10">
    <name type="scientific">Candidatus Nitrosopelagicus brevis</name>
    <dbReference type="NCBI Taxonomy" id="1410606"/>
    <lineage>
        <taxon>Archaea</taxon>
        <taxon>Nitrososphaerota</taxon>
    </lineage>
</organism>
<dbReference type="InterPro" id="IPR012164">
    <property type="entry name" value="Rpa12/Rpb9/Rpc10/TFS"/>
</dbReference>
<dbReference type="EMBL" id="LXWN01000002">
    <property type="protein sequence ID" value="PTL87256.1"/>
    <property type="molecule type" value="Genomic_DNA"/>
</dbReference>
<evidence type="ECO:0000313" key="8">
    <source>
        <dbReference type="EMBL" id="AJA91996.1"/>
    </source>
</evidence>
<keyword evidence="2 6" id="KW-0863">Zinc-finger</keyword>
<dbReference type="PANTHER" id="PTHR11239">
    <property type="entry name" value="DNA-DIRECTED RNA POLYMERASE"/>
    <property type="match status" value="1"/>
</dbReference>
<dbReference type="OrthoDB" id="72957at2157"/>
<keyword evidence="11" id="KW-1185">Reference proteome</keyword>
<evidence type="ECO:0000256" key="1">
    <source>
        <dbReference type="ARBA" id="ARBA00022723"/>
    </source>
</evidence>
<keyword evidence="3 5" id="KW-0862">Zinc</keyword>
<dbReference type="Proteomes" id="UP000241022">
    <property type="component" value="Unassembled WGS sequence"/>
</dbReference>
<dbReference type="PROSITE" id="PS51133">
    <property type="entry name" value="ZF_TFIIS_2"/>
    <property type="match status" value="1"/>
</dbReference>
<feature type="binding site" evidence="5">
    <location>
        <position position="22"/>
    </location>
    <ligand>
        <name>Zn(2+)</name>
        <dbReference type="ChEBI" id="CHEBI:29105"/>
        <label>1</label>
    </ligand>
</feature>
<evidence type="ECO:0000313" key="11">
    <source>
        <dbReference type="Proteomes" id="UP000241022"/>
    </source>
</evidence>
<reference evidence="9 11" key="4">
    <citation type="submission" date="2018-04" db="EMBL/GenBank/DDBJ databases">
        <title>Transcriptomics of ammonia oxidizing archaea.</title>
        <authorList>
            <person name="Carini P."/>
        </authorList>
    </citation>
    <scope>NUCLEOTIDE SEQUENCE [LARGE SCALE GENOMIC DNA]</scope>
    <source>
        <strain evidence="9 11">U25</strain>
    </source>
</reference>
<dbReference type="KEGG" id="nbv:T478_1466"/>
<feature type="binding site" evidence="5">
    <location>
        <position position="7"/>
    </location>
    <ligand>
        <name>Zn(2+)</name>
        <dbReference type="ChEBI" id="CHEBI:29105"/>
        <label>1</label>
    </ligand>
</feature>
<dbReference type="SUPFAM" id="SSF57783">
    <property type="entry name" value="Zinc beta-ribbon"/>
    <property type="match status" value="1"/>
</dbReference>
<dbReference type="GO" id="GO:0008270">
    <property type="term" value="F:zinc ion binding"/>
    <property type="evidence" value="ECO:0007669"/>
    <property type="project" value="UniProtKB-KW"/>
</dbReference>
<feature type="binding site" evidence="5">
    <location>
        <position position="96"/>
    </location>
    <ligand>
        <name>Zn(2+)</name>
        <dbReference type="ChEBI" id="CHEBI:29105"/>
        <label>2</label>
    </ligand>
</feature>
<dbReference type="STRING" id="1410606.T478_1466"/>
<reference evidence="11" key="2">
    <citation type="submission" date="2016-05" db="EMBL/GenBank/DDBJ databases">
        <authorList>
            <person name="Dupont C."/>
            <person name="Santoro A."/>
        </authorList>
    </citation>
    <scope>NUCLEOTIDE SEQUENCE [LARGE SCALE GENOMIC DNA]</scope>
    <source>
        <strain evidence="11">U25</strain>
    </source>
</reference>
<evidence type="ECO:0000256" key="4">
    <source>
        <dbReference type="PIRNR" id="PIRNR005586"/>
    </source>
</evidence>
<dbReference type="AlphaFoldDB" id="A0A0A7V1D7"/>